<keyword evidence="1" id="KW-0812">Transmembrane</keyword>
<accession>A0ABV5N2P7</accession>
<protein>
    <recommendedName>
        <fullName evidence="4">DUF1707 domain-containing protein</fullName>
    </recommendedName>
</protein>
<proteinExistence type="predicted"/>
<keyword evidence="1" id="KW-0472">Membrane</keyword>
<evidence type="ECO:0000313" key="3">
    <source>
        <dbReference type="Proteomes" id="UP001589709"/>
    </source>
</evidence>
<sequence>MSAARRAWNSRLAALFSRGPRRTPEPDEGGYVWDVDFVAVQQSLHSPHEFVSARGDVELLAENEVRRRIADMYEGLPGERGGLTAAAIGAGTATAFFAVMGTLWFVLPAVLAVVFVSVFFWAGGSRRPPSAHRRVTRTRG</sequence>
<gene>
    <name evidence="2" type="ORF">ACFF45_18155</name>
</gene>
<keyword evidence="1" id="KW-1133">Transmembrane helix</keyword>
<name>A0ABV5N2P7_9ACTN</name>
<feature type="transmembrane region" description="Helical" evidence="1">
    <location>
        <begin position="105"/>
        <end position="124"/>
    </location>
</feature>
<feature type="transmembrane region" description="Helical" evidence="1">
    <location>
        <begin position="81"/>
        <end position="99"/>
    </location>
</feature>
<reference evidence="2 3" key="1">
    <citation type="submission" date="2024-09" db="EMBL/GenBank/DDBJ databases">
        <authorList>
            <person name="Sun Q."/>
            <person name="Mori K."/>
        </authorList>
    </citation>
    <scope>NUCLEOTIDE SEQUENCE [LARGE SCALE GENOMIC DNA]</scope>
    <source>
        <strain evidence="2 3">JCM 6917</strain>
    </source>
</reference>
<evidence type="ECO:0000313" key="2">
    <source>
        <dbReference type="EMBL" id="MFB9464579.1"/>
    </source>
</evidence>
<keyword evidence="3" id="KW-1185">Reference proteome</keyword>
<evidence type="ECO:0008006" key="4">
    <source>
        <dbReference type="Google" id="ProtNLM"/>
    </source>
</evidence>
<comment type="caution">
    <text evidence="2">The sequence shown here is derived from an EMBL/GenBank/DDBJ whole genome shotgun (WGS) entry which is preliminary data.</text>
</comment>
<dbReference type="Proteomes" id="UP001589709">
    <property type="component" value="Unassembled WGS sequence"/>
</dbReference>
<dbReference type="RefSeq" id="WP_381347185.1">
    <property type="nucleotide sequence ID" value="NZ_JBHMCY010000032.1"/>
</dbReference>
<organism evidence="2 3">
    <name type="scientific">Streptomyces cinereospinus</name>
    <dbReference type="NCBI Taxonomy" id="285561"/>
    <lineage>
        <taxon>Bacteria</taxon>
        <taxon>Bacillati</taxon>
        <taxon>Actinomycetota</taxon>
        <taxon>Actinomycetes</taxon>
        <taxon>Kitasatosporales</taxon>
        <taxon>Streptomycetaceae</taxon>
        <taxon>Streptomyces</taxon>
    </lineage>
</organism>
<evidence type="ECO:0000256" key="1">
    <source>
        <dbReference type="SAM" id="Phobius"/>
    </source>
</evidence>
<dbReference type="EMBL" id="JBHMCY010000032">
    <property type="protein sequence ID" value="MFB9464579.1"/>
    <property type="molecule type" value="Genomic_DNA"/>
</dbReference>